<keyword evidence="1 7" id="KW-0853">WD repeat</keyword>
<dbReference type="EMBL" id="KV745031">
    <property type="protein sequence ID" value="OCK78945.1"/>
    <property type="molecule type" value="Genomic_DNA"/>
</dbReference>
<proteinExistence type="inferred from homology"/>
<comment type="function">
    <text evidence="3">Component of the ASTRA complex involved in chromatin remodeling.</text>
</comment>
<evidence type="ECO:0000256" key="7">
    <source>
        <dbReference type="PROSITE-ProRule" id="PRU00221"/>
    </source>
</evidence>
<dbReference type="Proteomes" id="UP000250266">
    <property type="component" value="Unassembled WGS sequence"/>
</dbReference>
<reference evidence="8 9" key="1">
    <citation type="journal article" date="2016" name="Nat. Commun.">
        <title>Ectomycorrhizal ecology is imprinted in the genome of the dominant symbiotic fungus Cenococcum geophilum.</title>
        <authorList>
            <consortium name="DOE Joint Genome Institute"/>
            <person name="Peter M."/>
            <person name="Kohler A."/>
            <person name="Ohm R.A."/>
            <person name="Kuo A."/>
            <person name="Krutzmann J."/>
            <person name="Morin E."/>
            <person name="Arend M."/>
            <person name="Barry K.W."/>
            <person name="Binder M."/>
            <person name="Choi C."/>
            <person name="Clum A."/>
            <person name="Copeland A."/>
            <person name="Grisel N."/>
            <person name="Haridas S."/>
            <person name="Kipfer T."/>
            <person name="LaButti K."/>
            <person name="Lindquist E."/>
            <person name="Lipzen A."/>
            <person name="Maire R."/>
            <person name="Meier B."/>
            <person name="Mihaltcheva S."/>
            <person name="Molinier V."/>
            <person name="Murat C."/>
            <person name="Poggeler S."/>
            <person name="Quandt C.A."/>
            <person name="Sperisen C."/>
            <person name="Tritt A."/>
            <person name="Tisserant E."/>
            <person name="Crous P.W."/>
            <person name="Henrissat B."/>
            <person name="Nehls U."/>
            <person name="Egli S."/>
            <person name="Spatafora J.W."/>
            <person name="Grigoriev I.V."/>
            <person name="Martin F.M."/>
        </authorList>
    </citation>
    <scope>NUCLEOTIDE SEQUENCE [LARGE SCALE GENOMIC DNA]</scope>
    <source>
        <strain evidence="8 9">CBS 459.81</strain>
    </source>
</reference>
<dbReference type="Pfam" id="PF00400">
    <property type="entry name" value="WD40"/>
    <property type="match status" value="2"/>
</dbReference>
<evidence type="ECO:0000256" key="4">
    <source>
        <dbReference type="ARBA" id="ARBA00037931"/>
    </source>
</evidence>
<feature type="repeat" description="WD" evidence="7">
    <location>
        <begin position="19"/>
        <end position="60"/>
    </location>
</feature>
<dbReference type="InterPro" id="IPR036322">
    <property type="entry name" value="WD40_repeat_dom_sf"/>
</dbReference>
<dbReference type="PANTHER" id="PTHR19854">
    <property type="entry name" value="TRANSDUCIN BETA-LIKE 3"/>
    <property type="match status" value="1"/>
</dbReference>
<gene>
    <name evidence="8" type="ORF">K432DRAFT_300886</name>
</gene>
<feature type="repeat" description="WD" evidence="7">
    <location>
        <begin position="412"/>
        <end position="427"/>
    </location>
</feature>
<dbReference type="Gene3D" id="2.130.10.10">
    <property type="entry name" value="YVTN repeat-like/Quinoprotein amine dehydrogenase"/>
    <property type="match status" value="3"/>
</dbReference>
<evidence type="ECO:0000256" key="5">
    <source>
        <dbReference type="ARBA" id="ARBA00038749"/>
    </source>
</evidence>
<keyword evidence="9" id="KW-1185">Reference proteome</keyword>
<protein>
    <recommendedName>
        <fullName evidence="6">ASTRA-associated protein 1</fullName>
    </recommendedName>
</protein>
<dbReference type="InterPro" id="IPR001680">
    <property type="entry name" value="WD40_rpt"/>
</dbReference>
<dbReference type="SUPFAM" id="SSF50978">
    <property type="entry name" value="WD40 repeat-like"/>
    <property type="match status" value="1"/>
</dbReference>
<evidence type="ECO:0000256" key="2">
    <source>
        <dbReference type="ARBA" id="ARBA00022737"/>
    </source>
</evidence>
<evidence type="ECO:0000256" key="1">
    <source>
        <dbReference type="ARBA" id="ARBA00022574"/>
    </source>
</evidence>
<dbReference type="PANTHER" id="PTHR19854:SF1">
    <property type="entry name" value="GUANINE NUCLEOTIDE-BINDING PROTEIN SUBUNIT BETA-LIKE PROTEIN 1"/>
    <property type="match status" value="1"/>
</dbReference>
<comment type="similarity">
    <text evidence="4">Belongs to the WD repeat ASA1 family.</text>
</comment>
<dbReference type="PROSITE" id="PS00678">
    <property type="entry name" value="WD_REPEATS_1"/>
    <property type="match status" value="1"/>
</dbReference>
<dbReference type="SMART" id="SM00320">
    <property type="entry name" value="WD40"/>
    <property type="match status" value="5"/>
</dbReference>
<evidence type="ECO:0000256" key="3">
    <source>
        <dbReference type="ARBA" id="ARBA00037338"/>
    </source>
</evidence>
<accession>A0A8E2E7Z1</accession>
<name>A0A8E2E7Z1_9PEZI</name>
<dbReference type="InterPro" id="IPR015943">
    <property type="entry name" value="WD40/YVTN_repeat-like_dom_sf"/>
</dbReference>
<organism evidence="8 9">
    <name type="scientific">Lepidopterella palustris CBS 459.81</name>
    <dbReference type="NCBI Taxonomy" id="1314670"/>
    <lineage>
        <taxon>Eukaryota</taxon>
        <taxon>Fungi</taxon>
        <taxon>Dikarya</taxon>
        <taxon>Ascomycota</taxon>
        <taxon>Pezizomycotina</taxon>
        <taxon>Dothideomycetes</taxon>
        <taxon>Pleosporomycetidae</taxon>
        <taxon>Mytilinidiales</taxon>
        <taxon>Argynnaceae</taxon>
        <taxon>Lepidopterella</taxon>
    </lineage>
</organism>
<comment type="subunit">
    <text evidence="5">Component of the ASTRA chromatin remodeling machinery complex.</text>
</comment>
<evidence type="ECO:0000313" key="8">
    <source>
        <dbReference type="EMBL" id="OCK78945.1"/>
    </source>
</evidence>
<keyword evidence="2" id="KW-0677">Repeat</keyword>
<evidence type="ECO:0000313" key="9">
    <source>
        <dbReference type="Proteomes" id="UP000250266"/>
    </source>
</evidence>
<dbReference type="InterPro" id="IPR019775">
    <property type="entry name" value="WD40_repeat_CS"/>
</dbReference>
<dbReference type="PROSITE" id="PS50082">
    <property type="entry name" value="WD_REPEATS_2"/>
    <property type="match status" value="2"/>
</dbReference>
<dbReference type="AlphaFoldDB" id="A0A8E2E7Z1"/>
<evidence type="ECO:0000256" key="6">
    <source>
        <dbReference type="ARBA" id="ARBA00040563"/>
    </source>
</evidence>
<sequence>MDSKVQTSTLPPAQPTYIFRGHTSHIHCVQIVRQNSRLLTGDADGWIVLWSLASKRPVAVWQGHDAAILGIAEWGPEKLLSHGRDNSLKVWQLRPADEKHLSNAPPADGLSTHRPQPWLLHSLAVNTLNFCGFSMCPERASSSPAQLKHVSSQEDDAKSVVSDSILVAVPATEDKQVDIFQLPSERRLYTAPRVQPIDTGMIMALKLIHHPQATNLLLLLAGYESGHTAVHLLYTLTTDTPQQAWQTIYLSQPHTQPILSLDASPSLTTYFTSSADAIIAAHRIPEIPNPQTLTNPPEVPRSATLASAPAPVQVAFKINPTKHSGQQSLRVRSDGRILATAGWDGRVRIYSTKSLKEVAVLKWHREGVYGVGFAEVRVGEGHGGVDRVDRADGTMQRLQKQRELQMQAKHWIVAGSKDGKVSMWEVY</sequence>
<dbReference type="OrthoDB" id="7668193at2759"/>
<dbReference type="PROSITE" id="PS50294">
    <property type="entry name" value="WD_REPEATS_REGION"/>
    <property type="match status" value="1"/>
</dbReference>